<dbReference type="AlphaFoldDB" id="A0A1S1N179"/>
<evidence type="ECO:0000313" key="5">
    <source>
        <dbReference type="EMBL" id="OHU91925.1"/>
    </source>
</evidence>
<dbReference type="Proteomes" id="UP000179786">
    <property type="component" value="Unassembled WGS sequence"/>
</dbReference>
<dbReference type="Pfam" id="PF12804">
    <property type="entry name" value="NTP_transf_3"/>
    <property type="match status" value="1"/>
</dbReference>
<accession>A0A1S1N179</accession>
<evidence type="ECO:0000313" key="6">
    <source>
        <dbReference type="Proteomes" id="UP000179786"/>
    </source>
</evidence>
<evidence type="ECO:0000256" key="3">
    <source>
        <dbReference type="ARBA" id="ARBA00022842"/>
    </source>
</evidence>
<protein>
    <recommendedName>
        <fullName evidence="4">MobA-like NTP transferase domain-containing protein</fullName>
    </recommendedName>
</protein>
<sequence length="283" mass="31655">MLVVLAAGLGSRFGGGKQIALLPKVNRTIMELSIEDAYHAGVREVILVINAQVEAAIQRDILPRLPSQMKVTLVEQSIRQVPEQFASYAAQRQKPWGTGHALLCAKAYITKPAIVITADDYYGPTAYQQMVEHFHRRPEDMAMVAYPLLNTLSQLGGVNRGICQLNDDKLISVKEYTDIYHTANGVVGCYEGRQQLLPDSALASMTFWGITPKLIESLEQGFVEFLMSYDNGVKKEYYLPNCIEQCIVSRNLDLIVYSAEDHWYGVTFKEELAAVAGKIHEQR</sequence>
<name>A0A1S1N179_9GAMM</name>
<dbReference type="PANTHER" id="PTHR43584">
    <property type="entry name" value="NUCLEOTIDYL TRANSFERASE"/>
    <property type="match status" value="1"/>
</dbReference>
<reference evidence="5 6" key="1">
    <citation type="submission" date="2016-09" db="EMBL/GenBank/DDBJ databases">
        <title>Pseudoalteromonas amylolytica sp. nov., isolated from the surface seawater.</title>
        <authorList>
            <person name="Wu Y.-H."/>
            <person name="Cheng H."/>
            <person name="Jin X.-B."/>
            <person name="Wang C.-S."/>
            <person name="Xu X.-W."/>
        </authorList>
    </citation>
    <scope>NUCLEOTIDE SEQUENCE [LARGE SCALE GENOMIC DNA]</scope>
    <source>
        <strain evidence="5 6">JW1</strain>
    </source>
</reference>
<dbReference type="RefSeq" id="WP_070983706.1">
    <property type="nucleotide sequence ID" value="NZ_MKJU01000022.1"/>
</dbReference>
<gene>
    <name evidence="5" type="ORF">BET10_06175</name>
</gene>
<proteinExistence type="predicted"/>
<organism evidence="5 6">
    <name type="scientific">Pseudoalteromonas amylolytica</name>
    <dbReference type="NCBI Taxonomy" id="1859457"/>
    <lineage>
        <taxon>Bacteria</taxon>
        <taxon>Pseudomonadati</taxon>
        <taxon>Pseudomonadota</taxon>
        <taxon>Gammaproteobacteria</taxon>
        <taxon>Alteromonadales</taxon>
        <taxon>Pseudoalteromonadaceae</taxon>
        <taxon>Pseudoalteromonas</taxon>
    </lineage>
</organism>
<dbReference type="PANTHER" id="PTHR43584:SF8">
    <property type="entry name" value="N-ACETYLMURAMATE ALPHA-1-PHOSPHATE URIDYLYLTRANSFERASE"/>
    <property type="match status" value="1"/>
</dbReference>
<dbReference type="InterPro" id="IPR029044">
    <property type="entry name" value="Nucleotide-diphossugar_trans"/>
</dbReference>
<dbReference type="SUPFAM" id="SSF53448">
    <property type="entry name" value="Nucleotide-diphospho-sugar transferases"/>
    <property type="match status" value="1"/>
</dbReference>
<dbReference type="Gene3D" id="3.90.550.10">
    <property type="entry name" value="Spore Coat Polysaccharide Biosynthesis Protein SpsA, Chain A"/>
    <property type="match status" value="1"/>
</dbReference>
<dbReference type="OrthoDB" id="9779926at2"/>
<dbReference type="InterPro" id="IPR050065">
    <property type="entry name" value="GlmU-like"/>
</dbReference>
<evidence type="ECO:0000256" key="1">
    <source>
        <dbReference type="ARBA" id="ARBA00022679"/>
    </source>
</evidence>
<dbReference type="EMBL" id="MKJU01000022">
    <property type="protein sequence ID" value="OHU91925.1"/>
    <property type="molecule type" value="Genomic_DNA"/>
</dbReference>
<keyword evidence="1" id="KW-0808">Transferase</keyword>
<keyword evidence="3" id="KW-0460">Magnesium</keyword>
<keyword evidence="6" id="KW-1185">Reference proteome</keyword>
<evidence type="ECO:0000256" key="2">
    <source>
        <dbReference type="ARBA" id="ARBA00022695"/>
    </source>
</evidence>
<dbReference type="InterPro" id="IPR025877">
    <property type="entry name" value="MobA-like_NTP_Trfase"/>
</dbReference>
<keyword evidence="2" id="KW-0548">Nucleotidyltransferase</keyword>
<comment type="caution">
    <text evidence="5">The sequence shown here is derived from an EMBL/GenBank/DDBJ whole genome shotgun (WGS) entry which is preliminary data.</text>
</comment>
<evidence type="ECO:0000259" key="4">
    <source>
        <dbReference type="Pfam" id="PF12804"/>
    </source>
</evidence>
<feature type="domain" description="MobA-like NTP transferase" evidence="4">
    <location>
        <begin position="3"/>
        <end position="146"/>
    </location>
</feature>
<dbReference type="STRING" id="1859457.BET10_06175"/>
<dbReference type="GO" id="GO:0016779">
    <property type="term" value="F:nucleotidyltransferase activity"/>
    <property type="evidence" value="ECO:0007669"/>
    <property type="project" value="UniProtKB-KW"/>
</dbReference>